<dbReference type="EMBL" id="RBXT01000001">
    <property type="protein sequence ID" value="RKT77360.1"/>
    <property type="molecule type" value="Genomic_DNA"/>
</dbReference>
<dbReference type="AlphaFoldDB" id="A0A495XS72"/>
<dbReference type="Pfam" id="PF21893">
    <property type="entry name" value="DUF6918"/>
    <property type="match status" value="1"/>
</dbReference>
<dbReference type="Proteomes" id="UP000278440">
    <property type="component" value="Unassembled WGS sequence"/>
</dbReference>
<proteinExistence type="predicted"/>
<protein>
    <submittedName>
        <fullName evidence="1">Uncharacterized protein</fullName>
    </submittedName>
</protein>
<reference evidence="1 2" key="1">
    <citation type="submission" date="2018-10" db="EMBL/GenBank/DDBJ databases">
        <title>Sequencing the genomes of 1000 actinobacteria strains.</title>
        <authorList>
            <person name="Klenk H.-P."/>
        </authorList>
    </citation>
    <scope>NUCLEOTIDE SEQUENCE [LARGE SCALE GENOMIC DNA]</scope>
    <source>
        <strain evidence="1 2">DSM 44267</strain>
    </source>
</reference>
<dbReference type="InterPro" id="IPR054211">
    <property type="entry name" value="DUF6918"/>
</dbReference>
<gene>
    <name evidence="1" type="ORF">DFJ68_0781</name>
</gene>
<dbReference type="RefSeq" id="WP_245963446.1">
    <property type="nucleotide sequence ID" value="NZ_RBXT01000001.1"/>
</dbReference>
<name>A0A495XS72_9MICO</name>
<evidence type="ECO:0000313" key="2">
    <source>
        <dbReference type="Proteomes" id="UP000278440"/>
    </source>
</evidence>
<comment type="caution">
    <text evidence="1">The sequence shown here is derived from an EMBL/GenBank/DDBJ whole genome shotgun (WGS) entry which is preliminary data.</text>
</comment>
<keyword evidence="2" id="KW-1185">Reference proteome</keyword>
<organism evidence="1 2">
    <name type="scientific">Terracoccus luteus</name>
    <dbReference type="NCBI Taxonomy" id="53356"/>
    <lineage>
        <taxon>Bacteria</taxon>
        <taxon>Bacillati</taxon>
        <taxon>Actinomycetota</taxon>
        <taxon>Actinomycetes</taxon>
        <taxon>Micrococcales</taxon>
        <taxon>Intrasporangiaceae</taxon>
        <taxon>Terracoccus</taxon>
    </lineage>
</organism>
<sequence>MTTLPDALLDPARRPAAVTALVGVVDAEVAAKSGFGGAAVKTAYAGVKRIGRGFVDRAVDRLLPRFATALEPFWQSREGRPFGAHLASQSDAASDALLAVTDDMAARTSNATAKKAYGALRGKAKGNVEAALPRLGTAIENLAG</sequence>
<evidence type="ECO:0000313" key="1">
    <source>
        <dbReference type="EMBL" id="RKT77360.1"/>
    </source>
</evidence>
<accession>A0A495XS72</accession>